<reference evidence="1" key="2">
    <citation type="journal article" date="2015" name="Fish Shellfish Immunol.">
        <title>Early steps in the European eel (Anguilla anguilla)-Vibrio vulnificus interaction in the gills: Role of the RtxA13 toxin.</title>
        <authorList>
            <person name="Callol A."/>
            <person name="Pajuelo D."/>
            <person name="Ebbesson L."/>
            <person name="Teles M."/>
            <person name="MacKenzie S."/>
            <person name="Amaro C."/>
        </authorList>
    </citation>
    <scope>NUCLEOTIDE SEQUENCE</scope>
</reference>
<sequence length="27" mass="3095">MTRRRGLHFLCFIGFTSSNTPHKTSKA</sequence>
<dbReference type="AlphaFoldDB" id="A0A0E9UBM5"/>
<dbReference type="EMBL" id="GBXM01045323">
    <property type="protein sequence ID" value="JAH63254.1"/>
    <property type="molecule type" value="Transcribed_RNA"/>
</dbReference>
<evidence type="ECO:0000313" key="1">
    <source>
        <dbReference type="EMBL" id="JAH63254.1"/>
    </source>
</evidence>
<protein>
    <submittedName>
        <fullName evidence="1">Uncharacterized protein</fullName>
    </submittedName>
</protein>
<name>A0A0E9UBM5_ANGAN</name>
<accession>A0A0E9UBM5</accession>
<proteinExistence type="predicted"/>
<organism evidence="1">
    <name type="scientific">Anguilla anguilla</name>
    <name type="common">European freshwater eel</name>
    <name type="synonym">Muraena anguilla</name>
    <dbReference type="NCBI Taxonomy" id="7936"/>
    <lineage>
        <taxon>Eukaryota</taxon>
        <taxon>Metazoa</taxon>
        <taxon>Chordata</taxon>
        <taxon>Craniata</taxon>
        <taxon>Vertebrata</taxon>
        <taxon>Euteleostomi</taxon>
        <taxon>Actinopterygii</taxon>
        <taxon>Neopterygii</taxon>
        <taxon>Teleostei</taxon>
        <taxon>Anguilliformes</taxon>
        <taxon>Anguillidae</taxon>
        <taxon>Anguilla</taxon>
    </lineage>
</organism>
<reference evidence="1" key="1">
    <citation type="submission" date="2014-11" db="EMBL/GenBank/DDBJ databases">
        <authorList>
            <person name="Amaro Gonzalez C."/>
        </authorList>
    </citation>
    <scope>NUCLEOTIDE SEQUENCE</scope>
</reference>